<feature type="transmembrane region" description="Helical" evidence="6">
    <location>
        <begin position="157"/>
        <end position="181"/>
    </location>
</feature>
<feature type="transmembrane region" description="Helical" evidence="6">
    <location>
        <begin position="12"/>
        <end position="34"/>
    </location>
</feature>
<evidence type="ECO:0000256" key="3">
    <source>
        <dbReference type="ARBA" id="ARBA00022692"/>
    </source>
</evidence>
<name>A0A0H3YK86_SCHMD</name>
<feature type="transmembrane region" description="Helical" evidence="6">
    <location>
        <begin position="342"/>
        <end position="362"/>
    </location>
</feature>
<evidence type="ECO:0000256" key="1">
    <source>
        <dbReference type="ARBA" id="ARBA00004141"/>
    </source>
</evidence>
<feature type="transmembrane region" description="Helical" evidence="6">
    <location>
        <begin position="120"/>
        <end position="145"/>
    </location>
</feature>
<evidence type="ECO:0000313" key="8">
    <source>
        <dbReference type="EMBL" id="AKN21538.1"/>
    </source>
</evidence>
<dbReference type="OrthoDB" id="5086884at2759"/>
<dbReference type="SUPFAM" id="SSF103473">
    <property type="entry name" value="MFS general substrate transporter"/>
    <property type="match status" value="1"/>
</dbReference>
<sequence length="486" mass="53699">MIFDLQPIDLLIIFSISLAKYSVGFITGMVIPIFPTLIDKHFNESLPVPAANFSSEISVLNSSFNYQQLSILFATKNICQILLSPWMGYFCGRLGSLNILFSGVGLQTVSILFYGFGNKYFLLIIGRIFEALASGAINCAVSSFVAYRYTDHKKLGLVYGIGGLGLCIGGASGPAYGGWVFQYHGKLMVFLTVLSMTTVEAILILSLMIANKSNKSHHIETIKNPLCAEINEIVENKFDNEIIISMPNNISISSEGVNVLLDNSFKEPKFGSLLNENGNENNHLSVEKSKPEHNIFYFLSDPYFMICLGAFPVMYFSLFVYYATLPHFMKVTFGASESQQGVIWLLNLVGYFIGFLLGNFLNAKFAKSRHIVLMVTVYVHAIGALCISLMPSWWSIAIPLCLIVNQHLVFEIIIAPLLTSIVAKRHESKFGLMAGIIMMAIALTSSCGSFLGPILFSKIGFLYLNIIVAVMGLVYGPLLLMLKQFV</sequence>
<feature type="domain" description="Major facilitator superfamily (MFS) profile" evidence="7">
    <location>
        <begin position="12"/>
        <end position="484"/>
    </location>
</feature>
<dbReference type="GO" id="GO:0022857">
    <property type="term" value="F:transmembrane transporter activity"/>
    <property type="evidence" value="ECO:0007669"/>
    <property type="project" value="InterPro"/>
</dbReference>
<dbReference type="Gene3D" id="1.20.1250.20">
    <property type="entry name" value="MFS general substrate transporter like domains"/>
    <property type="match status" value="1"/>
</dbReference>
<dbReference type="Pfam" id="PF07690">
    <property type="entry name" value="MFS_1"/>
    <property type="match status" value="1"/>
</dbReference>
<keyword evidence="5 6" id="KW-0472">Membrane</keyword>
<dbReference type="PANTHER" id="PTHR23506:SF23">
    <property type="entry name" value="GH10249P"/>
    <property type="match status" value="1"/>
</dbReference>
<evidence type="ECO:0000259" key="7">
    <source>
        <dbReference type="PROSITE" id="PS50850"/>
    </source>
</evidence>
<evidence type="ECO:0000256" key="6">
    <source>
        <dbReference type="SAM" id="Phobius"/>
    </source>
</evidence>
<feature type="transmembrane region" description="Helical" evidence="6">
    <location>
        <begin position="187"/>
        <end position="210"/>
    </location>
</feature>
<dbReference type="InterPro" id="IPR036259">
    <property type="entry name" value="MFS_trans_sf"/>
</dbReference>
<feature type="transmembrane region" description="Helical" evidence="6">
    <location>
        <begin position="303"/>
        <end position="322"/>
    </location>
</feature>
<evidence type="ECO:0000256" key="5">
    <source>
        <dbReference type="ARBA" id="ARBA00023136"/>
    </source>
</evidence>
<organism evidence="8">
    <name type="scientific">Schmidtea mediterranea</name>
    <name type="common">Freshwater planarian flatworm</name>
    <dbReference type="NCBI Taxonomy" id="79327"/>
    <lineage>
        <taxon>Eukaryota</taxon>
        <taxon>Metazoa</taxon>
        <taxon>Spiralia</taxon>
        <taxon>Lophotrochozoa</taxon>
        <taxon>Platyhelminthes</taxon>
        <taxon>Rhabditophora</taxon>
        <taxon>Seriata</taxon>
        <taxon>Tricladida</taxon>
        <taxon>Continenticola</taxon>
        <taxon>Geoplanoidea</taxon>
        <taxon>Dugesiidae</taxon>
        <taxon>Schmidtea</taxon>
    </lineage>
</organism>
<keyword evidence="4 6" id="KW-1133">Transmembrane helix</keyword>
<feature type="transmembrane region" description="Helical" evidence="6">
    <location>
        <begin position="430"/>
        <end position="456"/>
    </location>
</feature>
<dbReference type="InterPro" id="IPR050930">
    <property type="entry name" value="MFS_Vesicular_Transporter"/>
</dbReference>
<proteinExistence type="evidence at transcript level"/>
<accession>A0A0H3YK86</accession>
<keyword evidence="3 6" id="KW-0812">Transmembrane</keyword>
<dbReference type="PANTHER" id="PTHR23506">
    <property type="entry name" value="GH10249P"/>
    <property type="match status" value="1"/>
</dbReference>
<dbReference type="InterPro" id="IPR011701">
    <property type="entry name" value="MFS"/>
</dbReference>
<comment type="subcellular location">
    <subcellularLocation>
        <location evidence="1">Membrane</location>
        <topology evidence="1">Multi-pass membrane protein</topology>
    </subcellularLocation>
</comment>
<dbReference type="AlphaFoldDB" id="A0A0H3YK86"/>
<evidence type="ECO:0000256" key="2">
    <source>
        <dbReference type="ARBA" id="ARBA00022448"/>
    </source>
</evidence>
<reference evidence="8" key="1">
    <citation type="journal article" date="2015" name="Elife">
        <title>Stem cells and fluid flow drive cyst formation in an invertebrate excretory organ.</title>
        <authorList>
            <person name="Thi-Kim Vu H."/>
            <person name="Rink J.C."/>
            <person name="McKinney S.A."/>
            <person name="McClain M."/>
            <person name="Lakshmanaperumal N."/>
            <person name="Alexander R."/>
            <person name="Sanchez Alvarado A."/>
        </authorList>
    </citation>
    <scope>NUCLEOTIDE SEQUENCE</scope>
</reference>
<feature type="transmembrane region" description="Helical" evidence="6">
    <location>
        <begin position="396"/>
        <end position="418"/>
    </location>
</feature>
<feature type="transmembrane region" description="Helical" evidence="6">
    <location>
        <begin position="462"/>
        <end position="482"/>
    </location>
</feature>
<feature type="transmembrane region" description="Helical" evidence="6">
    <location>
        <begin position="371"/>
        <end position="390"/>
    </location>
</feature>
<dbReference type="PROSITE" id="PS50850">
    <property type="entry name" value="MFS"/>
    <property type="match status" value="1"/>
</dbReference>
<keyword evidence="2" id="KW-0813">Transport</keyword>
<dbReference type="EMBL" id="KT163588">
    <property type="protein sequence ID" value="AKN21538.1"/>
    <property type="molecule type" value="mRNA"/>
</dbReference>
<feature type="transmembrane region" description="Helical" evidence="6">
    <location>
        <begin position="94"/>
        <end position="114"/>
    </location>
</feature>
<evidence type="ECO:0000256" key="4">
    <source>
        <dbReference type="ARBA" id="ARBA00022989"/>
    </source>
</evidence>
<dbReference type="GO" id="GO:0016020">
    <property type="term" value="C:membrane"/>
    <property type="evidence" value="ECO:0007669"/>
    <property type="project" value="UniProtKB-SubCell"/>
</dbReference>
<protein>
    <submittedName>
        <fullName evidence="8">Slc18a-3</fullName>
    </submittedName>
</protein>
<dbReference type="InterPro" id="IPR020846">
    <property type="entry name" value="MFS_dom"/>
</dbReference>
<gene>
    <name evidence="8" type="primary">slc18a-3</name>
</gene>